<dbReference type="SUPFAM" id="SSF53335">
    <property type="entry name" value="S-adenosyl-L-methionine-dependent methyltransferases"/>
    <property type="match status" value="1"/>
</dbReference>
<protein>
    <submittedName>
        <fullName evidence="3">HNMT protein</fullName>
    </submittedName>
</protein>
<dbReference type="GO" id="GO:0008168">
    <property type="term" value="F:methyltransferase activity"/>
    <property type="evidence" value="ECO:0007669"/>
    <property type="project" value="UniProtKB-KW"/>
</dbReference>
<reference evidence="3" key="1">
    <citation type="submission" date="2022-01" db="EMBL/GenBank/DDBJ databases">
        <authorList>
            <person name="Braso-Vives M."/>
        </authorList>
    </citation>
    <scope>NUCLEOTIDE SEQUENCE</scope>
</reference>
<dbReference type="Gene3D" id="3.40.50.150">
    <property type="entry name" value="Vaccinia Virus protein VP39"/>
    <property type="match status" value="1"/>
</dbReference>
<dbReference type="EMBL" id="OV696689">
    <property type="protein sequence ID" value="CAH1263637.1"/>
    <property type="molecule type" value="Genomic_DNA"/>
</dbReference>
<proteinExistence type="predicted"/>
<name>A0A8K0ERH2_BRALA</name>
<dbReference type="GO" id="GO:0032259">
    <property type="term" value="P:methylation"/>
    <property type="evidence" value="ECO:0007669"/>
    <property type="project" value="UniProtKB-KW"/>
</dbReference>
<evidence type="ECO:0000256" key="1">
    <source>
        <dbReference type="ARBA" id="ARBA00022603"/>
    </source>
</evidence>
<accession>A0A8K0ERH2</accession>
<dbReference type="InterPro" id="IPR029063">
    <property type="entry name" value="SAM-dependent_MTases_sf"/>
</dbReference>
<evidence type="ECO:0000313" key="3">
    <source>
        <dbReference type="EMBL" id="CAH1263637.1"/>
    </source>
</evidence>
<dbReference type="OrthoDB" id="5984880at2759"/>
<dbReference type="FunFam" id="3.40.50.150:FF:000118">
    <property type="entry name" value="Histamine N-methyltransferase"/>
    <property type="match status" value="1"/>
</dbReference>
<sequence length="312" mass="35945">MAKPDFQQRSCVPWQTFTSEKRGHGRNMLTVGRLVCHSERYKLCLRAFVATTETNLYLSYGSKVPDTTLCESGAVRVLGLGCGAGEFDSIMFKKLLQRHSSVYNRVVEGSGEMIEKYKALVQEDRSFSAVECDWRQQTMEEYFHGQTKEDTKFHLVHAAHVLYHVDDLHDTLRNMWEQLTDDGYMLVIMETDTNDVWKLRETFFEEFGQGDRLKTSYRTSSDVKQWLDTRGISYNISEYEINIKVAECFKEGSEAGMMILDFLTQTPHVASDPEMRTKALEFIRHNSFEVEGTVLLKQIGEVIFASKKSAKM</sequence>
<organism evidence="3 4">
    <name type="scientific">Branchiostoma lanceolatum</name>
    <name type="common">Common lancelet</name>
    <name type="synonym">Amphioxus lanceolatum</name>
    <dbReference type="NCBI Taxonomy" id="7740"/>
    <lineage>
        <taxon>Eukaryota</taxon>
        <taxon>Metazoa</taxon>
        <taxon>Chordata</taxon>
        <taxon>Cephalochordata</taxon>
        <taxon>Leptocardii</taxon>
        <taxon>Amphioxiformes</taxon>
        <taxon>Branchiostomatidae</taxon>
        <taxon>Branchiostoma</taxon>
    </lineage>
</organism>
<dbReference type="Proteomes" id="UP000838412">
    <property type="component" value="Chromosome 4"/>
</dbReference>
<dbReference type="Pfam" id="PF13489">
    <property type="entry name" value="Methyltransf_23"/>
    <property type="match status" value="1"/>
</dbReference>
<keyword evidence="1" id="KW-0489">Methyltransferase</keyword>
<dbReference type="AlphaFoldDB" id="A0A8K0ERH2"/>
<evidence type="ECO:0000313" key="4">
    <source>
        <dbReference type="Proteomes" id="UP000838412"/>
    </source>
</evidence>
<dbReference type="CDD" id="cd02440">
    <property type="entry name" value="AdoMet_MTases"/>
    <property type="match status" value="1"/>
</dbReference>
<keyword evidence="2" id="KW-0808">Transferase</keyword>
<evidence type="ECO:0000256" key="2">
    <source>
        <dbReference type="ARBA" id="ARBA00022679"/>
    </source>
</evidence>
<keyword evidence="4" id="KW-1185">Reference proteome</keyword>
<gene>
    <name evidence="3" type="primary">HNMT</name>
    <name evidence="3" type="ORF">BLAG_LOCUS18274</name>
</gene>